<evidence type="ECO:0000313" key="10">
    <source>
        <dbReference type="Proteomes" id="UP001142444"/>
    </source>
</evidence>
<reference evidence="9" key="2">
    <citation type="journal article" date="2023" name="Pathogens">
        <title>Pathological Features and Genomic Characterization of an Actinobacillus equuli subsp. equuli Bearing Unique Virulence-Associated Genes from an Adult Horse with Pleuropneumonia.</title>
        <authorList>
            <person name="Kamali M."/>
            <person name="Carossino M."/>
            <person name="Del Piero F."/>
            <person name="Peak L."/>
            <person name="Mitchell M.S."/>
            <person name="Willette J."/>
            <person name="Baker R."/>
            <person name="Li F."/>
            <person name="Kenez A."/>
            <person name="Balasuriya U.B.R."/>
            <person name="Go Y.Y."/>
        </authorList>
    </citation>
    <scope>NUCLEOTIDE SEQUENCE</scope>
    <source>
        <strain evidence="9">4524</strain>
    </source>
</reference>
<keyword evidence="6 8" id="KW-1133">Transmembrane helix</keyword>
<dbReference type="GO" id="GO:0005886">
    <property type="term" value="C:plasma membrane"/>
    <property type="evidence" value="ECO:0007669"/>
    <property type="project" value="UniProtKB-SubCell"/>
</dbReference>
<name>A0A0A7MHR6_ACTEU</name>
<comment type="subcellular location">
    <subcellularLocation>
        <location evidence="1 8">Cell membrane</location>
        <topology evidence="1 8">Multi-pass membrane protein</topology>
    </subcellularLocation>
</comment>
<dbReference type="GeneID" id="92743043"/>
<dbReference type="SUPFAM" id="SSF161098">
    <property type="entry name" value="MetI-like"/>
    <property type="match status" value="1"/>
</dbReference>
<evidence type="ECO:0000256" key="1">
    <source>
        <dbReference type="ARBA" id="ARBA00004651"/>
    </source>
</evidence>
<keyword evidence="4" id="KW-1003">Cell membrane</keyword>
<reference evidence="9" key="1">
    <citation type="submission" date="2022-11" db="EMBL/GenBank/DDBJ databases">
        <authorList>
            <person name="Kamali M."/>
            <person name="Peak L."/>
            <person name="Go Y.Y."/>
            <person name="Balasuriya U.B.R."/>
            <person name="Carossino M."/>
        </authorList>
    </citation>
    <scope>NUCLEOTIDE SEQUENCE</scope>
    <source>
        <strain evidence="9">4524</strain>
    </source>
</reference>
<keyword evidence="10" id="KW-1185">Reference proteome</keyword>
<organism evidence="9 10">
    <name type="scientific">Actinobacillus equuli subsp. equuli</name>
    <dbReference type="NCBI Taxonomy" id="202947"/>
    <lineage>
        <taxon>Bacteria</taxon>
        <taxon>Pseudomonadati</taxon>
        <taxon>Pseudomonadota</taxon>
        <taxon>Gammaproteobacteria</taxon>
        <taxon>Pasteurellales</taxon>
        <taxon>Pasteurellaceae</taxon>
        <taxon>Actinobacillus</taxon>
    </lineage>
</organism>
<evidence type="ECO:0000256" key="8">
    <source>
        <dbReference type="RuleBase" id="RU363032"/>
    </source>
</evidence>
<evidence type="ECO:0000256" key="5">
    <source>
        <dbReference type="ARBA" id="ARBA00022692"/>
    </source>
</evidence>
<evidence type="ECO:0000256" key="7">
    <source>
        <dbReference type="ARBA" id="ARBA00023136"/>
    </source>
</evidence>
<keyword evidence="5 8" id="KW-0812">Transmembrane</keyword>
<evidence type="ECO:0000313" key="9">
    <source>
        <dbReference type="EMBL" id="MDE8033755.1"/>
    </source>
</evidence>
<feature type="transmembrane region" description="Helical" evidence="8">
    <location>
        <begin position="103"/>
        <end position="127"/>
    </location>
</feature>
<dbReference type="PANTHER" id="PTHR42929">
    <property type="entry name" value="INNER MEMBRANE ABC TRANSPORTER PERMEASE PROTEIN YDCU-RELATED-RELATED"/>
    <property type="match status" value="1"/>
</dbReference>
<protein>
    <submittedName>
        <fullName evidence="9">Spermidine/putrescine ABC transporter permease PotB</fullName>
    </submittedName>
</protein>
<evidence type="ECO:0000256" key="3">
    <source>
        <dbReference type="ARBA" id="ARBA00022448"/>
    </source>
</evidence>
<dbReference type="Proteomes" id="UP001142444">
    <property type="component" value="Unassembled WGS sequence"/>
</dbReference>
<dbReference type="AlphaFoldDB" id="A0A0A7MHR6"/>
<evidence type="ECO:0000256" key="2">
    <source>
        <dbReference type="ARBA" id="ARBA00007069"/>
    </source>
</evidence>
<dbReference type="InterPro" id="IPR035906">
    <property type="entry name" value="MetI-like_sf"/>
</dbReference>
<dbReference type="NCBIfam" id="NF007044">
    <property type="entry name" value="PRK09497.1"/>
    <property type="match status" value="1"/>
</dbReference>
<sequence>MKIASNKFQAGTVSVIFGWLLLFVLVPNLLVLLISFLTENRQSAYFVDFVFSLDAYKQLFNDTYATVLWNSFKMSAIATFFCLIIGYPFAFIIAKMPAKLRPILLFLVVLPFWTNSLIRIYGIKIFLGVKGVLNETLLAIGLIDEPLRLLNSELAIIIGLVYILLPFMILPLYSSIEKIDGRLLEAAKDLGANAFQRFVRVTIPLTMPGIVAGCLLVLLPAMGMFYVADLLGGGKTPLIGNIIKSLFLNTNQFALGSAVSIALTVLMALMLYVYYRANKLLNKKVELE</sequence>
<dbReference type="PANTHER" id="PTHR42929:SF1">
    <property type="entry name" value="INNER MEMBRANE ABC TRANSPORTER PERMEASE PROTEIN YDCU-RELATED"/>
    <property type="match status" value="1"/>
</dbReference>
<proteinExistence type="inferred from homology"/>
<dbReference type="RefSeq" id="WP_039197325.1">
    <property type="nucleotide sequence ID" value="NZ_CBCRTM010000001.1"/>
</dbReference>
<feature type="transmembrane region" description="Helical" evidence="8">
    <location>
        <begin position="74"/>
        <end position="94"/>
    </location>
</feature>
<dbReference type="PROSITE" id="PS50928">
    <property type="entry name" value="ABC_TM1"/>
    <property type="match status" value="1"/>
</dbReference>
<comment type="caution">
    <text evidence="9">The sequence shown here is derived from an EMBL/GenBank/DDBJ whole genome shotgun (WGS) entry which is preliminary data.</text>
</comment>
<dbReference type="CDD" id="cd06261">
    <property type="entry name" value="TM_PBP2"/>
    <property type="match status" value="1"/>
</dbReference>
<dbReference type="Pfam" id="PF00528">
    <property type="entry name" value="BPD_transp_1"/>
    <property type="match status" value="1"/>
</dbReference>
<dbReference type="Gene3D" id="1.10.3720.10">
    <property type="entry name" value="MetI-like"/>
    <property type="match status" value="1"/>
</dbReference>
<feature type="transmembrane region" description="Helical" evidence="8">
    <location>
        <begin position="253"/>
        <end position="275"/>
    </location>
</feature>
<gene>
    <name evidence="9" type="primary">potB</name>
    <name evidence="9" type="ORF">OQ257_01020</name>
</gene>
<evidence type="ECO:0000256" key="4">
    <source>
        <dbReference type="ARBA" id="ARBA00022475"/>
    </source>
</evidence>
<keyword evidence="7 8" id="KW-0472">Membrane</keyword>
<comment type="similarity">
    <text evidence="2">Belongs to the binding-protein-dependent transport system permease family. CysTW subfamily.</text>
</comment>
<feature type="transmembrane region" description="Helical" evidence="8">
    <location>
        <begin position="154"/>
        <end position="173"/>
    </location>
</feature>
<dbReference type="EMBL" id="JAPHVQ010000001">
    <property type="protein sequence ID" value="MDE8033755.1"/>
    <property type="molecule type" value="Genomic_DNA"/>
</dbReference>
<feature type="transmembrane region" description="Helical" evidence="8">
    <location>
        <begin position="205"/>
        <end position="228"/>
    </location>
</feature>
<accession>A0A0A7MHR6</accession>
<dbReference type="GO" id="GO:0055085">
    <property type="term" value="P:transmembrane transport"/>
    <property type="evidence" value="ECO:0007669"/>
    <property type="project" value="InterPro"/>
</dbReference>
<evidence type="ECO:0000256" key="6">
    <source>
        <dbReference type="ARBA" id="ARBA00022989"/>
    </source>
</evidence>
<keyword evidence="3 8" id="KW-0813">Transport</keyword>
<feature type="transmembrane region" description="Helical" evidence="8">
    <location>
        <begin position="12"/>
        <end position="37"/>
    </location>
</feature>
<dbReference type="KEGG" id="aeu:ACEE_05925"/>
<dbReference type="InterPro" id="IPR000515">
    <property type="entry name" value="MetI-like"/>
</dbReference>